<dbReference type="AlphaFoldDB" id="A0A1G2C4U0"/>
<dbReference type="Gene3D" id="2.60.40.680">
    <property type="match status" value="1"/>
</dbReference>
<dbReference type="Proteomes" id="UP000176648">
    <property type="component" value="Unassembled WGS sequence"/>
</dbReference>
<dbReference type="GO" id="GO:0030246">
    <property type="term" value="F:carbohydrate binding"/>
    <property type="evidence" value="ECO:0007669"/>
    <property type="project" value="InterPro"/>
</dbReference>
<dbReference type="GO" id="GO:0000272">
    <property type="term" value="P:polysaccharide catabolic process"/>
    <property type="evidence" value="ECO:0007669"/>
    <property type="project" value="InterPro"/>
</dbReference>
<keyword evidence="1" id="KW-1133">Transmembrane helix</keyword>
<dbReference type="SUPFAM" id="SSF49384">
    <property type="entry name" value="Carbohydrate-binding domain"/>
    <property type="match status" value="1"/>
</dbReference>
<dbReference type="InterPro" id="IPR002102">
    <property type="entry name" value="Cohesin_dom"/>
</dbReference>
<gene>
    <name evidence="3" type="ORF">A2122_02980</name>
</gene>
<keyword evidence="1" id="KW-0472">Membrane</keyword>
<feature type="transmembrane region" description="Helical" evidence="1">
    <location>
        <begin position="213"/>
        <end position="233"/>
    </location>
</feature>
<keyword evidence="1" id="KW-0812">Transmembrane</keyword>
<evidence type="ECO:0000259" key="2">
    <source>
        <dbReference type="Pfam" id="PF00963"/>
    </source>
</evidence>
<proteinExistence type="predicted"/>
<name>A0A1G2C4U0_9BACT</name>
<evidence type="ECO:0000313" key="4">
    <source>
        <dbReference type="Proteomes" id="UP000176648"/>
    </source>
</evidence>
<dbReference type="CDD" id="cd08547">
    <property type="entry name" value="Type_II_cohesin"/>
    <property type="match status" value="1"/>
</dbReference>
<dbReference type="EMBL" id="MHKU01000031">
    <property type="protein sequence ID" value="OGY96435.1"/>
    <property type="molecule type" value="Genomic_DNA"/>
</dbReference>
<protein>
    <recommendedName>
        <fullName evidence="2">Cohesin domain-containing protein</fullName>
    </recommendedName>
</protein>
<evidence type="ECO:0000313" key="3">
    <source>
        <dbReference type="EMBL" id="OGY96435.1"/>
    </source>
</evidence>
<accession>A0A1G2C4U0</accession>
<dbReference type="InterPro" id="IPR008965">
    <property type="entry name" value="CBM2/CBM3_carb-bd_dom_sf"/>
</dbReference>
<comment type="caution">
    <text evidence="3">The sequence shown here is derived from an EMBL/GenBank/DDBJ whole genome shotgun (WGS) entry which is preliminary data.</text>
</comment>
<dbReference type="Pfam" id="PF00963">
    <property type="entry name" value="Cohesin"/>
    <property type="match status" value="1"/>
</dbReference>
<evidence type="ECO:0000256" key="1">
    <source>
        <dbReference type="SAM" id="Phobius"/>
    </source>
</evidence>
<reference evidence="3 4" key="1">
    <citation type="journal article" date="2016" name="Nat. Commun.">
        <title>Thousands of microbial genomes shed light on interconnected biogeochemical processes in an aquifer system.</title>
        <authorList>
            <person name="Anantharaman K."/>
            <person name="Brown C.T."/>
            <person name="Hug L.A."/>
            <person name="Sharon I."/>
            <person name="Castelle C.J."/>
            <person name="Probst A.J."/>
            <person name="Thomas B.C."/>
            <person name="Singh A."/>
            <person name="Wilkins M.J."/>
            <person name="Karaoz U."/>
            <person name="Brodie E.L."/>
            <person name="Williams K.H."/>
            <person name="Hubbard S.S."/>
            <person name="Banfield J.F."/>
        </authorList>
    </citation>
    <scope>NUCLEOTIDE SEQUENCE [LARGE SCALE GENOMIC DNA]</scope>
</reference>
<sequence length="247" mass="25450">MVLAVPALAATNVSLTPANVSVRQGQTFTLTVGIDPQGAKNYTAKTELRYPADLLEVKSFTLADGWILFSKPGYDLTDNTNGVLIKTAGYPNGVSSSTTFGKVSFLAKKSGSGAITLSNASTSSFVLDANNQNVLAGISVKTAVVISAPVAPKTAPKTPTAPITTVTKPNEEAAVEGDVLVPPESETESQSTTPQSLLASIGGIVALGTNSTVVGILVIIAILVLVGYIIYAVTRKTRPKNSGDSKK</sequence>
<organism evidence="3 4">
    <name type="scientific">Candidatus Liptonbacteria bacterium GWB1_49_6</name>
    <dbReference type="NCBI Taxonomy" id="1798644"/>
    <lineage>
        <taxon>Bacteria</taxon>
        <taxon>Candidatus Liptoniibacteriota</taxon>
    </lineage>
</organism>
<dbReference type="STRING" id="1798644.A2122_02980"/>
<feature type="domain" description="Cohesin" evidence="2">
    <location>
        <begin position="15"/>
        <end position="143"/>
    </location>
</feature>